<evidence type="ECO:0000259" key="1">
    <source>
        <dbReference type="Pfam" id="PF07238"/>
    </source>
</evidence>
<proteinExistence type="predicted"/>
<dbReference type="Pfam" id="PF07238">
    <property type="entry name" value="PilZ"/>
    <property type="match status" value="1"/>
</dbReference>
<protein>
    <submittedName>
        <fullName evidence="2">PilZ domain-containing protein</fullName>
    </submittedName>
</protein>
<gene>
    <name evidence="2" type="ORF">FYJ58_04020</name>
</gene>
<name>A0A6L5XWR6_9FIRM</name>
<dbReference type="Proteomes" id="UP000482209">
    <property type="component" value="Unassembled WGS sequence"/>
</dbReference>
<organism evidence="2 3">
    <name type="scientific">Velocimicrobium porci</name>
    <dbReference type="NCBI Taxonomy" id="2606634"/>
    <lineage>
        <taxon>Bacteria</taxon>
        <taxon>Bacillati</taxon>
        <taxon>Bacillota</taxon>
        <taxon>Clostridia</taxon>
        <taxon>Lachnospirales</taxon>
        <taxon>Lachnospiraceae</taxon>
        <taxon>Velocimicrobium</taxon>
    </lineage>
</organism>
<accession>A0A6L5XWR6</accession>
<dbReference type="EMBL" id="VUMT01000004">
    <property type="protein sequence ID" value="MSS63044.1"/>
    <property type="molecule type" value="Genomic_DNA"/>
</dbReference>
<reference evidence="2 3" key="1">
    <citation type="submission" date="2019-08" db="EMBL/GenBank/DDBJ databases">
        <title>In-depth cultivation of the pig gut microbiome towards novel bacterial diversity and tailored functional studies.</title>
        <authorList>
            <person name="Wylensek D."/>
            <person name="Hitch T.C.A."/>
            <person name="Clavel T."/>
        </authorList>
    </citation>
    <scope>NUCLEOTIDE SEQUENCE [LARGE SCALE GENOMIC DNA]</scope>
    <source>
        <strain evidence="2 3">WCA-693-APC-MOT-I</strain>
    </source>
</reference>
<feature type="domain" description="PilZ" evidence="1">
    <location>
        <begin position="167"/>
        <end position="238"/>
    </location>
</feature>
<comment type="caution">
    <text evidence="2">The sequence shown here is derived from an EMBL/GenBank/DDBJ whole genome shotgun (WGS) entry which is preliminary data.</text>
</comment>
<dbReference type="Gene3D" id="2.40.10.220">
    <property type="entry name" value="predicted glycosyltransferase like domains"/>
    <property type="match status" value="1"/>
</dbReference>
<keyword evidence="3" id="KW-1185">Reference proteome</keyword>
<evidence type="ECO:0000313" key="3">
    <source>
        <dbReference type="Proteomes" id="UP000482209"/>
    </source>
</evidence>
<dbReference type="InterPro" id="IPR009875">
    <property type="entry name" value="PilZ_domain"/>
</dbReference>
<sequence>MLRHLRRYLLMRMEGMKVGKGLDVFITREGYKYHLVSKVEKAENNKVFISLIASGKRIFRFLNTDEIEIIYRDGDRMWKWTHVKGGITKLDGEDVHFLQSNKDGISYNRRDAFRVPVNREVNLLVYTPKADEEQTESTESDKKWSSYRYQECDEFSGLEMELYNRQVIPVFLKDLSEGGMGIYSKFPLKEGTTVVLDFMTEMGKMLCKGEIIRSSSGNFGKYSLLYGCEFSQVDKNLGKYLFKLQREILHRERQGK</sequence>
<dbReference type="AlphaFoldDB" id="A0A6L5XWR6"/>
<evidence type="ECO:0000313" key="2">
    <source>
        <dbReference type="EMBL" id="MSS63044.1"/>
    </source>
</evidence>
<dbReference type="GO" id="GO:0035438">
    <property type="term" value="F:cyclic-di-GMP binding"/>
    <property type="evidence" value="ECO:0007669"/>
    <property type="project" value="InterPro"/>
</dbReference>